<evidence type="ECO:0000313" key="2">
    <source>
        <dbReference type="Proteomes" id="UP000054324"/>
    </source>
</evidence>
<accession>A0A075A890</accession>
<evidence type="ECO:0000313" key="1">
    <source>
        <dbReference type="EMBL" id="KER31940.1"/>
    </source>
</evidence>
<gene>
    <name evidence="1" type="ORF">T265_01875</name>
</gene>
<keyword evidence="2" id="KW-1185">Reference proteome</keyword>
<dbReference type="Proteomes" id="UP000054324">
    <property type="component" value="Unassembled WGS sequence"/>
</dbReference>
<dbReference type="GeneID" id="20316063"/>
<dbReference type="KEGG" id="ovi:T265_01875"/>
<name>A0A075A890_OPIVI</name>
<dbReference type="CTD" id="20316063"/>
<dbReference type="AlphaFoldDB" id="A0A075A890"/>
<organism evidence="1 2">
    <name type="scientific">Opisthorchis viverrini</name>
    <name type="common">Southeast Asian liver fluke</name>
    <dbReference type="NCBI Taxonomy" id="6198"/>
    <lineage>
        <taxon>Eukaryota</taxon>
        <taxon>Metazoa</taxon>
        <taxon>Spiralia</taxon>
        <taxon>Lophotrochozoa</taxon>
        <taxon>Platyhelminthes</taxon>
        <taxon>Trematoda</taxon>
        <taxon>Digenea</taxon>
        <taxon>Opisthorchiida</taxon>
        <taxon>Opisthorchiata</taxon>
        <taxon>Opisthorchiidae</taxon>
        <taxon>Opisthorchis</taxon>
    </lineage>
</organism>
<sequence length="189" mass="21533">MCCTKAASLLSWHDIRDIAVYFHKGIYSQVARSPSFRQHYVPLETKLPGNIANERFTWFFPSWGSSTKRIPQVSANLLFYVNPSCTKLAKYTHLQTNLTGVVEVPCLVWDRGFPAELINVERKQNSRKTLICKSIRFSLETQLNLSFMMFSSCMKLLTKLLKTLRQPTTGFALLEAHQVGAVPKFPSTL</sequence>
<dbReference type="OrthoDB" id="8862460at2759"/>
<reference evidence="1 2" key="1">
    <citation type="submission" date="2013-11" db="EMBL/GenBank/DDBJ databases">
        <title>Opisthorchis viverrini - life in the bile duct.</title>
        <authorList>
            <person name="Young N.D."/>
            <person name="Nagarajan N."/>
            <person name="Lin S.J."/>
            <person name="Korhonen P.K."/>
            <person name="Jex A.R."/>
            <person name="Hall R.S."/>
            <person name="Safavi-Hemami H."/>
            <person name="Kaewkong W."/>
            <person name="Bertrand D."/>
            <person name="Gao S."/>
            <person name="Seet Q."/>
            <person name="Wongkham S."/>
            <person name="Teh B.T."/>
            <person name="Wongkham C."/>
            <person name="Intapan P.M."/>
            <person name="Maleewong W."/>
            <person name="Yang X."/>
            <person name="Hu M."/>
            <person name="Wang Z."/>
            <person name="Hofmann A."/>
            <person name="Sternberg P.W."/>
            <person name="Tan P."/>
            <person name="Wang J."/>
            <person name="Gasser R.B."/>
        </authorList>
    </citation>
    <scope>NUCLEOTIDE SEQUENCE [LARGE SCALE GENOMIC DNA]</scope>
</reference>
<protein>
    <submittedName>
        <fullName evidence="1">Uncharacterized protein</fullName>
    </submittedName>
</protein>
<dbReference type="EMBL" id="KL596639">
    <property type="protein sequence ID" value="KER31940.1"/>
    <property type="molecule type" value="Genomic_DNA"/>
</dbReference>
<proteinExistence type="predicted"/>
<dbReference type="RefSeq" id="XP_009164265.1">
    <property type="nucleotide sequence ID" value="XM_009166001.1"/>
</dbReference>